<keyword evidence="2" id="KW-0067">ATP-binding</keyword>
<protein>
    <recommendedName>
        <fullName evidence="3">AAA+ ATPase domain-containing protein</fullName>
    </recommendedName>
</protein>
<dbReference type="EMBL" id="BAABRV010000005">
    <property type="protein sequence ID" value="GAA5533897.1"/>
    <property type="molecule type" value="Genomic_DNA"/>
</dbReference>
<dbReference type="Gene3D" id="3.40.50.300">
    <property type="entry name" value="P-loop containing nucleotide triphosphate hydrolases"/>
    <property type="match status" value="1"/>
</dbReference>
<evidence type="ECO:0000256" key="1">
    <source>
        <dbReference type="ARBA" id="ARBA00022741"/>
    </source>
</evidence>
<dbReference type="InterPro" id="IPR045735">
    <property type="entry name" value="Spore_III_AA_AAA+_ATPase"/>
</dbReference>
<evidence type="ECO:0000259" key="3">
    <source>
        <dbReference type="SMART" id="SM00382"/>
    </source>
</evidence>
<organism evidence="4 5">
    <name type="scientific">Deinococcus aluminii</name>
    <dbReference type="NCBI Taxonomy" id="1656885"/>
    <lineage>
        <taxon>Bacteria</taxon>
        <taxon>Thermotogati</taxon>
        <taxon>Deinococcota</taxon>
        <taxon>Deinococci</taxon>
        <taxon>Deinococcales</taxon>
        <taxon>Deinococcaceae</taxon>
        <taxon>Deinococcus</taxon>
    </lineage>
</organism>
<dbReference type="PANTHER" id="PTHR20953">
    <property type="entry name" value="KINASE-RELATED"/>
    <property type="match status" value="1"/>
</dbReference>
<dbReference type="SUPFAM" id="SSF52540">
    <property type="entry name" value="P-loop containing nucleoside triphosphate hydrolases"/>
    <property type="match status" value="1"/>
</dbReference>
<comment type="caution">
    <text evidence="4">The sequence shown here is derived from an EMBL/GenBank/DDBJ whole genome shotgun (WGS) entry which is preliminary data.</text>
</comment>
<feature type="domain" description="AAA+ ATPase" evidence="3">
    <location>
        <begin position="143"/>
        <end position="275"/>
    </location>
</feature>
<evidence type="ECO:0000313" key="5">
    <source>
        <dbReference type="Proteomes" id="UP001404956"/>
    </source>
</evidence>
<gene>
    <name evidence="4" type="ORF">Dalu01_02305</name>
</gene>
<name>A0ABP9XEX7_9DEIO</name>
<keyword evidence="5" id="KW-1185">Reference proteome</keyword>
<sequence length="329" mass="35791">MTASTFPPARFPVTDITTPQEYQAILDRFPYEIREILAPLIQDLDEVVLDLNQPLSVRAGDLRIDYPLLIDETLLARVDTEMQSGVSKGWRADGRIGIPGTLHRISRETNLQHTTVMITVRVGRALIGVAEPLRDVIYAAVDRGAGLAIIGPPAAGKTTLLRDIARIMAERLGRGLVIIDTSNEIAGDSDVPHPIIGKARRVIVGDPQLQAGKFARTIGNTGPQALLSDEIGYRDDIPIIVQNAPRGVSITATLHGKNMIRVVGSQNLWPLLGIRDAVKTDPSIFPVAVEVLARGHYRVHTDFDASIEALLRGETPTQDVREIGASRPT</sequence>
<dbReference type="PANTHER" id="PTHR20953:SF3">
    <property type="entry name" value="P-LOOP CONTAINING NUCLEOSIDE TRIPHOSPHATE HYDROLASES SUPERFAMILY PROTEIN"/>
    <property type="match status" value="1"/>
</dbReference>
<dbReference type="Pfam" id="PF19568">
    <property type="entry name" value="Spore_III_AA"/>
    <property type="match status" value="1"/>
</dbReference>
<dbReference type="SMART" id="SM00382">
    <property type="entry name" value="AAA"/>
    <property type="match status" value="1"/>
</dbReference>
<dbReference type="Proteomes" id="UP001404956">
    <property type="component" value="Unassembled WGS sequence"/>
</dbReference>
<dbReference type="RefSeq" id="WP_345454728.1">
    <property type="nucleotide sequence ID" value="NZ_BAABRV010000005.1"/>
</dbReference>
<evidence type="ECO:0000256" key="2">
    <source>
        <dbReference type="ARBA" id="ARBA00022840"/>
    </source>
</evidence>
<proteinExistence type="predicted"/>
<evidence type="ECO:0000313" key="4">
    <source>
        <dbReference type="EMBL" id="GAA5533897.1"/>
    </source>
</evidence>
<dbReference type="InterPro" id="IPR027417">
    <property type="entry name" value="P-loop_NTPase"/>
</dbReference>
<dbReference type="CDD" id="cd00267">
    <property type="entry name" value="ABC_ATPase"/>
    <property type="match status" value="1"/>
</dbReference>
<dbReference type="InterPro" id="IPR003593">
    <property type="entry name" value="AAA+_ATPase"/>
</dbReference>
<accession>A0ABP9XEX7</accession>
<keyword evidence="1" id="KW-0547">Nucleotide-binding</keyword>
<reference evidence="4 5" key="1">
    <citation type="submission" date="2024-02" db="EMBL/GenBank/DDBJ databases">
        <title>Deinococcus aluminii NBRC 112889.</title>
        <authorList>
            <person name="Ichikawa N."/>
            <person name="Katano-Makiyama Y."/>
            <person name="Hidaka K."/>
        </authorList>
    </citation>
    <scope>NUCLEOTIDE SEQUENCE [LARGE SCALE GENOMIC DNA]</scope>
    <source>
        <strain evidence="4 5">NBRC 112889</strain>
    </source>
</reference>